<evidence type="ECO:0000256" key="10">
    <source>
        <dbReference type="ARBA" id="ARBA00023209"/>
    </source>
</evidence>
<dbReference type="PIRSF" id="PIRSF000850">
    <property type="entry name" value="Phospholipase_D_PSS"/>
    <property type="match status" value="1"/>
</dbReference>
<dbReference type="InterPro" id="IPR025202">
    <property type="entry name" value="PLD-like_dom"/>
</dbReference>
<dbReference type="NCBIfam" id="TIGR04265">
    <property type="entry name" value="bac_cardiolipin"/>
    <property type="match status" value="1"/>
</dbReference>
<dbReference type="SMART" id="SM00155">
    <property type="entry name" value="PLDc"/>
    <property type="match status" value="2"/>
</dbReference>
<keyword evidence="6" id="KW-0677">Repeat</keyword>
<dbReference type="GO" id="GO:0008808">
    <property type="term" value="F:cardiolipin synthase activity"/>
    <property type="evidence" value="ECO:0007669"/>
    <property type="project" value="UniProtKB-UniRule"/>
</dbReference>
<evidence type="ECO:0000256" key="4">
    <source>
        <dbReference type="ARBA" id="ARBA00022679"/>
    </source>
</evidence>
<dbReference type="FunFam" id="3.30.870.10:FF:000014">
    <property type="entry name" value="Cardiolipin synthase"/>
    <property type="match status" value="1"/>
</dbReference>
<keyword evidence="5" id="KW-0812">Transmembrane</keyword>
<feature type="domain" description="PLD phosphodiesterase" evidence="13">
    <location>
        <begin position="141"/>
        <end position="168"/>
    </location>
</feature>
<evidence type="ECO:0000256" key="11">
    <source>
        <dbReference type="ARBA" id="ARBA00023264"/>
    </source>
</evidence>
<dbReference type="PANTHER" id="PTHR21248:SF7">
    <property type="entry name" value="MINOR CARDIOLIPIN SYNTHASE CLSB"/>
    <property type="match status" value="1"/>
</dbReference>
<dbReference type="AlphaFoldDB" id="A0A0Q3WQD9"/>
<evidence type="ECO:0000313" key="15">
    <source>
        <dbReference type="Proteomes" id="UP000051888"/>
    </source>
</evidence>
<keyword evidence="7" id="KW-1133">Transmembrane helix</keyword>
<keyword evidence="8" id="KW-0443">Lipid metabolism</keyword>
<keyword evidence="11" id="KW-1208">Phospholipid metabolism</keyword>
<proteinExistence type="predicted"/>
<dbReference type="CDD" id="cd09110">
    <property type="entry name" value="PLDc_CLS_1"/>
    <property type="match status" value="1"/>
</dbReference>
<dbReference type="GO" id="GO:0005886">
    <property type="term" value="C:plasma membrane"/>
    <property type="evidence" value="ECO:0007669"/>
    <property type="project" value="UniProtKB-SubCell"/>
</dbReference>
<dbReference type="PANTHER" id="PTHR21248">
    <property type="entry name" value="CARDIOLIPIN SYNTHASE"/>
    <property type="match status" value="1"/>
</dbReference>
<dbReference type="GO" id="GO:0032049">
    <property type="term" value="P:cardiolipin biosynthetic process"/>
    <property type="evidence" value="ECO:0007669"/>
    <property type="project" value="UniProtKB-UniRule"/>
</dbReference>
<protein>
    <recommendedName>
        <fullName evidence="12">Cardiolipin synthase</fullName>
        <ecNumber evidence="12">2.7.8.-</ecNumber>
    </recommendedName>
</protein>
<dbReference type="Proteomes" id="UP000051888">
    <property type="component" value="Unassembled WGS sequence"/>
</dbReference>
<evidence type="ECO:0000313" key="14">
    <source>
        <dbReference type="EMBL" id="KQL51138.1"/>
    </source>
</evidence>
<dbReference type="PROSITE" id="PS50035">
    <property type="entry name" value="PLD"/>
    <property type="match status" value="2"/>
</dbReference>
<keyword evidence="10" id="KW-0594">Phospholipid biosynthesis</keyword>
<dbReference type="Pfam" id="PF13091">
    <property type="entry name" value="PLDc_2"/>
    <property type="match status" value="2"/>
</dbReference>
<dbReference type="InterPro" id="IPR001736">
    <property type="entry name" value="PLipase_D/transphosphatidylase"/>
</dbReference>
<keyword evidence="9" id="KW-0472">Membrane</keyword>
<dbReference type="OrthoDB" id="9762009at2"/>
<evidence type="ECO:0000256" key="3">
    <source>
        <dbReference type="ARBA" id="ARBA00022516"/>
    </source>
</evidence>
<evidence type="ECO:0000256" key="9">
    <source>
        <dbReference type="ARBA" id="ARBA00023136"/>
    </source>
</evidence>
<evidence type="ECO:0000256" key="7">
    <source>
        <dbReference type="ARBA" id="ARBA00022989"/>
    </source>
</evidence>
<evidence type="ECO:0000256" key="6">
    <source>
        <dbReference type="ARBA" id="ARBA00022737"/>
    </source>
</evidence>
<feature type="domain" description="PLD phosphodiesterase" evidence="13">
    <location>
        <begin position="313"/>
        <end position="340"/>
    </location>
</feature>
<dbReference type="PATRIC" id="fig|157838.3.peg.4248"/>
<dbReference type="Gene3D" id="3.30.870.10">
    <property type="entry name" value="Endonuclease Chain A"/>
    <property type="match status" value="2"/>
</dbReference>
<keyword evidence="15" id="KW-1185">Reference proteome</keyword>
<accession>A0A0Q3WQD9</accession>
<dbReference type="InterPro" id="IPR022924">
    <property type="entry name" value="Cardiolipin_synthase"/>
</dbReference>
<dbReference type="SUPFAM" id="SSF56024">
    <property type="entry name" value="Phospholipase D/nuclease"/>
    <property type="match status" value="2"/>
</dbReference>
<evidence type="ECO:0000256" key="5">
    <source>
        <dbReference type="ARBA" id="ARBA00022692"/>
    </source>
</evidence>
<comment type="subcellular location">
    <subcellularLocation>
        <location evidence="1">Cell membrane</location>
    </subcellularLocation>
</comment>
<dbReference type="STRING" id="157838.AN964_19225"/>
<sequence>MIWVSILILFIILIVAYCILDYKMGRRNFHQNSPSRDYSKRKGDIHLITHGKDLFSLLFADINDAQSSIHILFYIVKDDQFSKNFLQLLIQKAKQGVEVRLLIDWLGSHNTPKSLIKEIRNAGGHVAYSNRLKFPYPFFSLQQRNHRKISVIDGKIGYVGGYNVGKEYTDEDPVLSPWRDYHLRIFGESVHDLQNEFLIDWNRSTKNPIEKDDKYFSALPTGEMQHQFLPTEGLRLEHTVCELIEAAKESICIGTPYFIPSKTILGKLMDALKRGVKVRIIVPKKADHFLVKEASFFYLRALIGLGAEVYQYLNGFYHAKIIIVDEEICQIGTANFDRRSIYLNLEINCYIYDQDFIQKILTVVEKDICDSHRLSMEELKNTTFATKLKEVGAKAVEDFL</sequence>
<evidence type="ECO:0000259" key="13">
    <source>
        <dbReference type="PROSITE" id="PS50035"/>
    </source>
</evidence>
<keyword evidence="4" id="KW-0808">Transferase</keyword>
<keyword evidence="3" id="KW-0444">Lipid biosynthesis</keyword>
<keyword evidence="2" id="KW-1003">Cell membrane</keyword>
<evidence type="ECO:0000256" key="2">
    <source>
        <dbReference type="ARBA" id="ARBA00022475"/>
    </source>
</evidence>
<dbReference type="RefSeq" id="WP_055741440.1">
    <property type="nucleotide sequence ID" value="NZ_JAAIWL010000020.1"/>
</dbReference>
<gene>
    <name evidence="14" type="ORF">AN964_19225</name>
</gene>
<reference evidence="14 15" key="1">
    <citation type="submission" date="2015-09" db="EMBL/GenBank/DDBJ databases">
        <title>Genome sequencing project for genomic taxonomy and phylogenomics of Bacillus-like bacteria.</title>
        <authorList>
            <person name="Liu B."/>
            <person name="Wang J."/>
            <person name="Zhu Y."/>
            <person name="Liu G."/>
            <person name="Chen Q."/>
            <person name="Chen Z."/>
            <person name="Lan J."/>
            <person name="Che J."/>
            <person name="Ge C."/>
            <person name="Shi H."/>
            <person name="Pan Z."/>
            <person name="Liu X."/>
        </authorList>
    </citation>
    <scope>NUCLEOTIDE SEQUENCE [LARGE SCALE GENOMIC DNA]</scope>
    <source>
        <strain evidence="14 15">LMG 18435</strain>
    </source>
</reference>
<comment type="caution">
    <text evidence="14">The sequence shown here is derived from an EMBL/GenBank/DDBJ whole genome shotgun (WGS) entry which is preliminary data.</text>
</comment>
<dbReference type="CDD" id="cd09112">
    <property type="entry name" value="PLDc_CLS_2"/>
    <property type="match status" value="1"/>
</dbReference>
<name>A0A0Q3WQD9_9BACI</name>
<dbReference type="EC" id="2.7.8.-" evidence="12"/>
<dbReference type="EMBL" id="LJJC01000006">
    <property type="protein sequence ID" value="KQL51138.1"/>
    <property type="molecule type" value="Genomic_DNA"/>
</dbReference>
<organism evidence="14 15">
    <name type="scientific">Heyndrickxia shackletonii</name>
    <dbReference type="NCBI Taxonomy" id="157838"/>
    <lineage>
        <taxon>Bacteria</taxon>
        <taxon>Bacillati</taxon>
        <taxon>Bacillota</taxon>
        <taxon>Bacilli</taxon>
        <taxon>Bacillales</taxon>
        <taxon>Bacillaceae</taxon>
        <taxon>Heyndrickxia</taxon>
    </lineage>
</organism>
<evidence type="ECO:0000256" key="12">
    <source>
        <dbReference type="NCBIfam" id="TIGR04265"/>
    </source>
</evidence>
<evidence type="ECO:0000256" key="8">
    <source>
        <dbReference type="ARBA" id="ARBA00023098"/>
    </source>
</evidence>
<evidence type="ECO:0000256" key="1">
    <source>
        <dbReference type="ARBA" id="ARBA00004236"/>
    </source>
</evidence>